<comment type="caution">
    <text evidence="1">The sequence shown here is derived from an EMBL/GenBank/DDBJ whole genome shotgun (WGS) entry which is preliminary data.</text>
</comment>
<dbReference type="EMBL" id="JABSTQ010011315">
    <property type="protein sequence ID" value="KAG0412884.1"/>
    <property type="molecule type" value="Genomic_DNA"/>
</dbReference>
<accession>A0AC60P0I3</accession>
<name>A0AC60P0I3_IXOPE</name>
<sequence>MATVRLPKLEIANYGRDIRLWLGFWGQFNSTIHQNEYPSDIDKFKYLKSYLIGRAAIAIEGLQLTTENYQVALDFLTQRFGQTDLIVEDHMSRLMAVRAVHDSRNVERLRTLLEALGVEEKTYGVLLLTVLRKAIPADIGLEYSHNELRGFLSFLKGEVECRERMQPVTEGTVRRRSNSDSAEEPRFASAAALTTTTGAHIRCVFCRTDDHGPDSCFSGMSLDNRRAVLQRENRSEAPDGRDVRGVADDTSPPCAIPTRKGRGDHSGEGGSGRRDFAVITRNLRQNNRTKQEPGAHADSKGVGRRLLLDCGSQRTFARRDISERLHLRIRGEEDLRIFTFGGHATTNPTTSRRVVVTQMKMEGKKIVDVTSDNAVKDGIGLLIGADYCWDVVTGSVRRLSPKLMAGDTVFGWTLQGQFGTTKFKAICSTATNVMRATSTKGVCRSRCAMAQSDGGGADEGPADGPVKGSYPPYLPELPELRVIIEEASGVEEPAEGDDGISLLGKYTRALPAHRKSTQRLKSTLKQTVGYRVFDHDEVKEVDIIITKRLEEETVDNDRTFSRRLDGAHKKRFADKQTPNEDSAATEDSLPRHLWRTCTIKERFMPGVFNVHHAVKIHDRTPVRCAIRSKRAGVGIEPRVPEFFNRANSSCSELASNQEHLVQRRRGGRCGMRSLLGGHADGGVAVPPSCTKVSLNPKKKEENTDLRTLATWWRRGGGEVQQEAVSEGMWDHRWEKKPERSVWEGPHTWPPSIPVRVKRAQCAEHNVAAASD</sequence>
<protein>
    <submittedName>
        <fullName evidence="1">Uncharacterized protein</fullName>
    </submittedName>
</protein>
<reference evidence="1 2" key="1">
    <citation type="journal article" date="2020" name="Cell">
        <title>Large-Scale Comparative Analyses of Tick Genomes Elucidate Their Genetic Diversity and Vector Capacities.</title>
        <authorList>
            <consortium name="Tick Genome and Microbiome Consortium (TIGMIC)"/>
            <person name="Jia N."/>
            <person name="Wang J."/>
            <person name="Shi W."/>
            <person name="Du L."/>
            <person name="Sun Y."/>
            <person name="Zhan W."/>
            <person name="Jiang J.F."/>
            <person name="Wang Q."/>
            <person name="Zhang B."/>
            <person name="Ji P."/>
            <person name="Bell-Sakyi L."/>
            <person name="Cui X.M."/>
            <person name="Yuan T.T."/>
            <person name="Jiang B.G."/>
            <person name="Yang W.F."/>
            <person name="Lam T.T."/>
            <person name="Chang Q.C."/>
            <person name="Ding S.J."/>
            <person name="Wang X.J."/>
            <person name="Zhu J.G."/>
            <person name="Ruan X.D."/>
            <person name="Zhao L."/>
            <person name="Wei J.T."/>
            <person name="Ye R.Z."/>
            <person name="Que T.C."/>
            <person name="Du C.H."/>
            <person name="Zhou Y.H."/>
            <person name="Cheng J.X."/>
            <person name="Dai P.F."/>
            <person name="Guo W.B."/>
            <person name="Han X.H."/>
            <person name="Huang E.J."/>
            <person name="Li L.F."/>
            <person name="Wei W."/>
            <person name="Gao Y.C."/>
            <person name="Liu J.Z."/>
            <person name="Shao H.Z."/>
            <person name="Wang X."/>
            <person name="Wang C.C."/>
            <person name="Yang T.C."/>
            <person name="Huo Q.B."/>
            <person name="Li W."/>
            <person name="Chen H.Y."/>
            <person name="Chen S.E."/>
            <person name="Zhou L.G."/>
            <person name="Ni X.B."/>
            <person name="Tian J.H."/>
            <person name="Sheng Y."/>
            <person name="Liu T."/>
            <person name="Pan Y.S."/>
            <person name="Xia L.Y."/>
            <person name="Li J."/>
            <person name="Zhao F."/>
            <person name="Cao W.C."/>
        </authorList>
    </citation>
    <scope>NUCLEOTIDE SEQUENCE [LARGE SCALE GENOMIC DNA]</scope>
    <source>
        <strain evidence="1">Iper-2018</strain>
    </source>
</reference>
<keyword evidence="2" id="KW-1185">Reference proteome</keyword>
<dbReference type="Proteomes" id="UP000805193">
    <property type="component" value="Unassembled WGS sequence"/>
</dbReference>
<evidence type="ECO:0000313" key="2">
    <source>
        <dbReference type="Proteomes" id="UP000805193"/>
    </source>
</evidence>
<organism evidence="1 2">
    <name type="scientific">Ixodes persulcatus</name>
    <name type="common">Taiga tick</name>
    <dbReference type="NCBI Taxonomy" id="34615"/>
    <lineage>
        <taxon>Eukaryota</taxon>
        <taxon>Metazoa</taxon>
        <taxon>Ecdysozoa</taxon>
        <taxon>Arthropoda</taxon>
        <taxon>Chelicerata</taxon>
        <taxon>Arachnida</taxon>
        <taxon>Acari</taxon>
        <taxon>Parasitiformes</taxon>
        <taxon>Ixodida</taxon>
        <taxon>Ixodoidea</taxon>
        <taxon>Ixodidae</taxon>
        <taxon>Ixodinae</taxon>
        <taxon>Ixodes</taxon>
    </lineage>
</organism>
<evidence type="ECO:0000313" key="1">
    <source>
        <dbReference type="EMBL" id="KAG0412884.1"/>
    </source>
</evidence>
<proteinExistence type="predicted"/>
<gene>
    <name evidence="1" type="ORF">HPB47_009979</name>
</gene>